<keyword evidence="4" id="KW-1185">Reference proteome</keyword>
<accession>A0ABT3C7D4</accession>
<comment type="caution">
    <text evidence="3">The sequence shown here is derived from an EMBL/GenBank/DDBJ whole genome shotgun (WGS) entry which is preliminary data.</text>
</comment>
<dbReference type="RefSeq" id="WP_264066132.1">
    <property type="nucleotide sequence ID" value="NZ_JACKTY010000014.1"/>
</dbReference>
<evidence type="ECO:0000313" key="4">
    <source>
        <dbReference type="Proteomes" id="UP001526201"/>
    </source>
</evidence>
<reference evidence="3 4" key="1">
    <citation type="journal article" date="2022" name="BMC Genomics">
        <title>Comparative genome analysis of mycobacteria focusing on tRNA and non-coding RNA.</title>
        <authorList>
            <person name="Behra P.R.K."/>
            <person name="Pettersson B.M.F."/>
            <person name="Ramesh M."/>
            <person name="Das S."/>
            <person name="Dasgupta S."/>
            <person name="Kirsebom L.A."/>
        </authorList>
    </citation>
    <scope>NUCLEOTIDE SEQUENCE [LARGE SCALE GENOMIC DNA]</scope>
    <source>
        <strain evidence="3 4">DSM 44078</strain>
    </source>
</reference>
<evidence type="ECO:0000256" key="1">
    <source>
        <dbReference type="SAM" id="MobiDB-lite"/>
    </source>
</evidence>
<feature type="transmembrane region" description="Helical" evidence="2">
    <location>
        <begin position="7"/>
        <end position="27"/>
    </location>
</feature>
<proteinExistence type="predicted"/>
<keyword evidence="2" id="KW-0812">Transmembrane</keyword>
<feature type="compositionally biased region" description="Low complexity" evidence="1">
    <location>
        <begin position="363"/>
        <end position="398"/>
    </location>
</feature>
<feature type="compositionally biased region" description="Low complexity" evidence="1">
    <location>
        <begin position="311"/>
        <end position="351"/>
    </location>
</feature>
<name>A0ABT3C7D4_9MYCO</name>
<dbReference type="EMBL" id="JACKTY010000014">
    <property type="protein sequence ID" value="MCV7225363.1"/>
    <property type="molecule type" value="Genomic_DNA"/>
</dbReference>
<keyword evidence="2" id="KW-0472">Membrane</keyword>
<dbReference type="Proteomes" id="UP001526201">
    <property type="component" value="Unassembled WGS sequence"/>
</dbReference>
<gene>
    <name evidence="3" type="ORF">H7J73_04855</name>
</gene>
<feature type="region of interest" description="Disordered" evidence="1">
    <location>
        <begin position="307"/>
        <end position="398"/>
    </location>
</feature>
<organism evidence="3 4">
    <name type="scientific">Mycolicibacterium komossense</name>
    <dbReference type="NCBI Taxonomy" id="1779"/>
    <lineage>
        <taxon>Bacteria</taxon>
        <taxon>Bacillati</taxon>
        <taxon>Actinomycetota</taxon>
        <taxon>Actinomycetes</taxon>
        <taxon>Mycobacteriales</taxon>
        <taxon>Mycobacteriaceae</taxon>
        <taxon>Mycolicibacterium</taxon>
    </lineage>
</organism>
<evidence type="ECO:0008006" key="5">
    <source>
        <dbReference type="Google" id="ProtNLM"/>
    </source>
</evidence>
<sequence>MQGAIRSCLTAGIALVGVGVITVAPVVPQLPEIQVSSMPTPAGEGGATSADSASAWLRVFEHGGIQNLSQIGASVSADSVPGLRQLAATQFDLSRTLASSGLATGAGLTQWAGLPVDFRAVIDALPQGDVVSTTTAPNGALGGTSLIPSEVFLDVLQIPVQITDKLTNVVRVVVSLATLQTLFVGAIGPIEAVIAATGDAGQAVLDGLRAGDTDAAISAFIAAPGTIAGAFLTGYTNSDGSRYPGIFTVDTENPATGGLLQTLFVTLPRAILTALGLSPTAPSNAAATQQDRVAAVPKLDTPVVTVDVAQPTRATSAPRSAAASKDAPATTAAPAEDDTTTAPTTVTGDVASAPVVKGSNKVGADSKPAAAPGKPKAAASTAAKKSSGSRSSRSAASE</sequence>
<keyword evidence="2" id="KW-1133">Transmembrane helix</keyword>
<evidence type="ECO:0000313" key="3">
    <source>
        <dbReference type="EMBL" id="MCV7225363.1"/>
    </source>
</evidence>
<evidence type="ECO:0000256" key="2">
    <source>
        <dbReference type="SAM" id="Phobius"/>
    </source>
</evidence>
<protein>
    <recommendedName>
        <fullName evidence="5">PE-PGRS family protein</fullName>
    </recommendedName>
</protein>